<gene>
    <name evidence="1" type="ORF">C484_18687</name>
</gene>
<name>L9ZIF6_9EURY</name>
<evidence type="ECO:0000313" key="1">
    <source>
        <dbReference type="EMBL" id="ELY86134.1"/>
    </source>
</evidence>
<sequence>MSCLPLLFALVFEEIEQLKFGIRIRIGFWFRCGFGLGGRLRLWLSVWLFVVGTLVSSPEQ</sequence>
<keyword evidence="2" id="KW-1185">Reference proteome</keyword>
<reference evidence="1 2" key="1">
    <citation type="journal article" date="2014" name="PLoS Genet.">
        <title>Phylogenetically driven sequencing of extremely halophilic archaea reveals strategies for static and dynamic osmo-response.</title>
        <authorList>
            <person name="Becker E.A."/>
            <person name="Seitzer P.M."/>
            <person name="Tritt A."/>
            <person name="Larsen D."/>
            <person name="Krusor M."/>
            <person name="Yao A.I."/>
            <person name="Wu D."/>
            <person name="Madern D."/>
            <person name="Eisen J.A."/>
            <person name="Darling A.E."/>
            <person name="Facciotti M.T."/>
        </authorList>
    </citation>
    <scope>NUCLEOTIDE SEQUENCE [LARGE SCALE GENOMIC DNA]</scope>
    <source>
        <strain evidence="1 2">DSM 12281</strain>
    </source>
</reference>
<organism evidence="1 2">
    <name type="scientific">Natrialba taiwanensis DSM 12281</name>
    <dbReference type="NCBI Taxonomy" id="1230458"/>
    <lineage>
        <taxon>Archaea</taxon>
        <taxon>Methanobacteriati</taxon>
        <taxon>Methanobacteriota</taxon>
        <taxon>Stenosarchaea group</taxon>
        <taxon>Halobacteria</taxon>
        <taxon>Halobacteriales</taxon>
        <taxon>Natrialbaceae</taxon>
        <taxon>Natrialba</taxon>
    </lineage>
</organism>
<evidence type="ECO:0000313" key="2">
    <source>
        <dbReference type="Proteomes" id="UP000011648"/>
    </source>
</evidence>
<proteinExistence type="predicted"/>
<accession>L9ZIF6</accession>
<protein>
    <submittedName>
        <fullName evidence="1">Uncharacterized protein</fullName>
    </submittedName>
</protein>
<dbReference type="EMBL" id="AOIL01000064">
    <property type="protein sequence ID" value="ELY86134.1"/>
    <property type="molecule type" value="Genomic_DNA"/>
</dbReference>
<dbReference type="AlphaFoldDB" id="L9ZIF6"/>
<comment type="caution">
    <text evidence="1">The sequence shown here is derived from an EMBL/GenBank/DDBJ whole genome shotgun (WGS) entry which is preliminary data.</text>
</comment>
<dbReference type="Proteomes" id="UP000011648">
    <property type="component" value="Unassembled WGS sequence"/>
</dbReference>